<feature type="domain" description="NADP-dependent oxidoreductase" evidence="2">
    <location>
        <begin position="16"/>
        <end position="284"/>
    </location>
</feature>
<organism evidence="3 4">
    <name type="scientific">Actinocatenispora comari</name>
    <dbReference type="NCBI Taxonomy" id="2807577"/>
    <lineage>
        <taxon>Bacteria</taxon>
        <taxon>Bacillati</taxon>
        <taxon>Actinomycetota</taxon>
        <taxon>Actinomycetes</taxon>
        <taxon>Micromonosporales</taxon>
        <taxon>Micromonosporaceae</taxon>
        <taxon>Actinocatenispora</taxon>
    </lineage>
</organism>
<accession>A0A8J4ACY6</accession>
<dbReference type="PANTHER" id="PTHR43625:SF40">
    <property type="entry name" value="ALDO-KETO REDUCTASE YAKC [NADP(+)]"/>
    <property type="match status" value="1"/>
</dbReference>
<evidence type="ECO:0000259" key="2">
    <source>
        <dbReference type="Pfam" id="PF00248"/>
    </source>
</evidence>
<keyword evidence="1" id="KW-0560">Oxidoreductase</keyword>
<dbReference type="AlphaFoldDB" id="A0A8J4ACY6"/>
<evidence type="ECO:0000313" key="4">
    <source>
        <dbReference type="Proteomes" id="UP000614996"/>
    </source>
</evidence>
<dbReference type="InterPro" id="IPR050791">
    <property type="entry name" value="Aldo-Keto_reductase"/>
</dbReference>
<dbReference type="Proteomes" id="UP000614996">
    <property type="component" value="Unassembled WGS sequence"/>
</dbReference>
<name>A0A8J4ACY6_9ACTN</name>
<dbReference type="Gene3D" id="3.20.20.100">
    <property type="entry name" value="NADP-dependent oxidoreductase domain"/>
    <property type="match status" value="1"/>
</dbReference>
<dbReference type="SUPFAM" id="SSF51430">
    <property type="entry name" value="NAD(P)-linked oxidoreductase"/>
    <property type="match status" value="1"/>
</dbReference>
<evidence type="ECO:0000256" key="1">
    <source>
        <dbReference type="ARBA" id="ARBA00023002"/>
    </source>
</evidence>
<evidence type="ECO:0000313" key="3">
    <source>
        <dbReference type="EMBL" id="GIL28753.1"/>
    </source>
</evidence>
<proteinExistence type="predicted"/>
<dbReference type="RefSeq" id="WP_207126467.1">
    <property type="nucleotide sequence ID" value="NZ_BOPO01000077.1"/>
</dbReference>
<dbReference type="InterPro" id="IPR023210">
    <property type="entry name" value="NADP_OxRdtase_dom"/>
</dbReference>
<dbReference type="InterPro" id="IPR036812">
    <property type="entry name" value="NAD(P)_OxRdtase_dom_sf"/>
</dbReference>
<dbReference type="PANTHER" id="PTHR43625">
    <property type="entry name" value="AFLATOXIN B1 ALDEHYDE REDUCTASE"/>
    <property type="match status" value="1"/>
</dbReference>
<dbReference type="Pfam" id="PF00248">
    <property type="entry name" value="Aldo_ket_red"/>
    <property type="match status" value="1"/>
</dbReference>
<dbReference type="PRINTS" id="PR00069">
    <property type="entry name" value="ALDKETRDTASE"/>
</dbReference>
<dbReference type="InterPro" id="IPR020471">
    <property type="entry name" value="AKR"/>
</dbReference>
<reference evidence="4" key="1">
    <citation type="journal article" date="2021" name="Int. J. Syst. Evol. Microbiol.">
        <title>Actinocatenispora comari sp. nov., an endophytic actinomycete isolated from aerial parts of Comarum salesowianum.</title>
        <authorList>
            <person name="Oyunbileg N."/>
            <person name="Iizaka Y."/>
            <person name="Hamada M."/>
            <person name="Davaapurev B.O."/>
            <person name="Fukumoto A."/>
            <person name="Tsetseg B."/>
            <person name="Kato F."/>
            <person name="Tamura T."/>
            <person name="Batkhuu J."/>
            <person name="Anzai Y."/>
        </authorList>
    </citation>
    <scope>NUCLEOTIDE SEQUENCE [LARGE SCALE GENOMIC DNA]</scope>
    <source>
        <strain evidence="4">NUM-2625</strain>
    </source>
</reference>
<comment type="caution">
    <text evidence="3">The sequence shown here is derived from an EMBL/GenBank/DDBJ whole genome shotgun (WGS) entry which is preliminary data.</text>
</comment>
<dbReference type="CDD" id="cd19088">
    <property type="entry name" value="AKR_AKR13B1"/>
    <property type="match status" value="1"/>
</dbReference>
<dbReference type="GO" id="GO:0005737">
    <property type="term" value="C:cytoplasm"/>
    <property type="evidence" value="ECO:0007669"/>
    <property type="project" value="TreeGrafter"/>
</dbReference>
<gene>
    <name evidence="3" type="ORF">NUM_40070</name>
</gene>
<dbReference type="NCBIfam" id="NF007695">
    <property type="entry name" value="PRK10376.1"/>
    <property type="match status" value="1"/>
</dbReference>
<dbReference type="EMBL" id="BOPO01000077">
    <property type="protein sequence ID" value="GIL28753.1"/>
    <property type="molecule type" value="Genomic_DNA"/>
</dbReference>
<keyword evidence="4" id="KW-1185">Reference proteome</keyword>
<protein>
    <submittedName>
        <fullName evidence="3">Oxidoreductase</fullName>
    </submittedName>
</protein>
<dbReference type="GO" id="GO:0016491">
    <property type="term" value="F:oxidoreductase activity"/>
    <property type="evidence" value="ECO:0007669"/>
    <property type="project" value="UniProtKB-KW"/>
</dbReference>
<sequence length="285" mass="30318">MSSERWMMGGDLAVGRIGYGAMKLTGWPRGDRPDRDTALAVLRRAVELGVDHLDTSNYYARDGVAANELIRTALSPYPDDLVIVTKVGALVEGADIGLAPSEQRGLTPDGLRRGVEANLRSLGVDRLDVVNLRLGDRGHPDIPLGKPLETLLALRDEGLIRHLGVSNVTADQVAEARTIAPIACVQNMYNVAVRDDDPLVDTCAEAGIAYVPFFPVGGFRPVTAERMDAVAARHGATVPQVALAWLLARSPNVLPIPGTGSLAHLAENVAAADLRLTDEDLASLA</sequence>